<organism evidence="2 3">
    <name type="scientific">Aeromicrobium phoceense</name>
    <dbReference type="NCBI Taxonomy" id="2754045"/>
    <lineage>
        <taxon>Bacteria</taxon>
        <taxon>Bacillati</taxon>
        <taxon>Actinomycetota</taxon>
        <taxon>Actinomycetes</taxon>
        <taxon>Propionibacteriales</taxon>
        <taxon>Nocardioidaceae</taxon>
        <taxon>Aeromicrobium</taxon>
    </lineage>
</organism>
<feature type="transmembrane region" description="Helical" evidence="1">
    <location>
        <begin position="85"/>
        <end position="114"/>
    </location>
</feature>
<keyword evidence="3" id="KW-1185">Reference proteome</keyword>
<proteinExistence type="predicted"/>
<name>A0A838XRL1_9ACTN</name>
<dbReference type="RefSeq" id="WP_181756528.1">
    <property type="nucleotide sequence ID" value="NZ_JACEOG010000002.1"/>
</dbReference>
<sequence length="163" mass="16817">MSGTVLDLLVALAILVGLVGAVVQVIPGGLVVGTSVFVWGAVTGGTLGWSVAAVAVVLTVTALVLKYLLAGRYLKRRGVPNRSLLVGAVLGIIGFFVIPFVGLFIGFIGGTYLAELQRLRDPLAARQATAHAMRATGISILVELALALVTAMVWLGAVLSVRL</sequence>
<reference evidence="2 3" key="1">
    <citation type="submission" date="2020-07" db="EMBL/GenBank/DDBJ databases">
        <title>Draft genome and description of Aeromicrobium phoceense strain Marseille-Q0843 isolated from healthy skin swab.</title>
        <authorList>
            <person name="Boxberger M."/>
            <person name="La Scola B."/>
        </authorList>
    </citation>
    <scope>NUCLEOTIDE SEQUENCE [LARGE SCALE GENOMIC DNA]</scope>
    <source>
        <strain evidence="2 3">Marseille-Q0843</strain>
    </source>
</reference>
<dbReference type="EMBL" id="JACEOG010000002">
    <property type="protein sequence ID" value="MBA4609684.1"/>
    <property type="molecule type" value="Genomic_DNA"/>
</dbReference>
<dbReference type="Pfam" id="PF04306">
    <property type="entry name" value="DUF456"/>
    <property type="match status" value="1"/>
</dbReference>
<evidence type="ECO:0000313" key="2">
    <source>
        <dbReference type="EMBL" id="MBA4609684.1"/>
    </source>
</evidence>
<evidence type="ECO:0000313" key="3">
    <source>
        <dbReference type="Proteomes" id="UP000550354"/>
    </source>
</evidence>
<dbReference type="Proteomes" id="UP000550354">
    <property type="component" value="Unassembled WGS sequence"/>
</dbReference>
<feature type="transmembrane region" description="Helical" evidence="1">
    <location>
        <begin position="37"/>
        <end position="65"/>
    </location>
</feature>
<keyword evidence="1" id="KW-1133">Transmembrane helix</keyword>
<dbReference type="InterPro" id="IPR007403">
    <property type="entry name" value="DUF456"/>
</dbReference>
<protein>
    <submittedName>
        <fullName evidence="2">DUF456 domain-containing protein</fullName>
    </submittedName>
</protein>
<accession>A0A838XRL1</accession>
<gene>
    <name evidence="2" type="ORF">H1W00_14455</name>
</gene>
<keyword evidence="1" id="KW-0812">Transmembrane</keyword>
<feature type="transmembrane region" description="Helical" evidence="1">
    <location>
        <begin position="134"/>
        <end position="159"/>
    </location>
</feature>
<keyword evidence="1" id="KW-0472">Membrane</keyword>
<comment type="caution">
    <text evidence="2">The sequence shown here is derived from an EMBL/GenBank/DDBJ whole genome shotgun (WGS) entry which is preliminary data.</text>
</comment>
<evidence type="ECO:0000256" key="1">
    <source>
        <dbReference type="SAM" id="Phobius"/>
    </source>
</evidence>
<dbReference type="AlphaFoldDB" id="A0A838XRL1"/>